<evidence type="ECO:0000313" key="2">
    <source>
        <dbReference type="Proteomes" id="UP001148125"/>
    </source>
</evidence>
<protein>
    <submittedName>
        <fullName evidence="1">Uncharacterized protein</fullName>
    </submittedName>
</protein>
<proteinExistence type="predicted"/>
<organism evidence="1 2">
    <name type="scientific">Alkalihalobacterium chitinilyticum</name>
    <dbReference type="NCBI Taxonomy" id="2980103"/>
    <lineage>
        <taxon>Bacteria</taxon>
        <taxon>Bacillati</taxon>
        <taxon>Bacillota</taxon>
        <taxon>Bacilli</taxon>
        <taxon>Bacillales</taxon>
        <taxon>Bacillaceae</taxon>
        <taxon>Alkalihalobacterium</taxon>
    </lineage>
</organism>
<sequence>MKDETIQCGVFSQTSDKSGKLVIKSLNNGCVKVKVNIKDQGTF</sequence>
<dbReference type="Proteomes" id="UP001148125">
    <property type="component" value="Unassembled WGS sequence"/>
</dbReference>
<dbReference type="EMBL" id="JAOTPO010000023">
    <property type="protein sequence ID" value="MDE5415906.1"/>
    <property type="molecule type" value="Genomic_DNA"/>
</dbReference>
<evidence type="ECO:0000313" key="1">
    <source>
        <dbReference type="EMBL" id="MDE5415906.1"/>
    </source>
</evidence>
<name>A0ABT5VL05_9BACI</name>
<gene>
    <name evidence="1" type="ORF">N7Z68_21380</name>
</gene>
<accession>A0ABT5VL05</accession>
<keyword evidence="2" id="KW-1185">Reference proteome</keyword>
<dbReference type="RefSeq" id="WP_275120498.1">
    <property type="nucleotide sequence ID" value="NZ_JAOTPO010000023.1"/>
</dbReference>
<comment type="caution">
    <text evidence="1">The sequence shown here is derived from an EMBL/GenBank/DDBJ whole genome shotgun (WGS) entry which is preliminary data.</text>
</comment>
<reference evidence="1" key="1">
    <citation type="submission" date="2024-05" db="EMBL/GenBank/DDBJ databases">
        <title>Alkalihalobacillus sp. strain MEB203 novel alkaliphilic bacterium from Lonar Lake, India.</title>
        <authorList>
            <person name="Joshi A."/>
            <person name="Thite S."/>
            <person name="Mengade P."/>
        </authorList>
    </citation>
    <scope>NUCLEOTIDE SEQUENCE</scope>
    <source>
        <strain evidence="1">MEB 203</strain>
    </source>
</reference>